<reference evidence="1 4" key="2">
    <citation type="submission" date="2020-07" db="EMBL/GenBank/DDBJ databases">
        <title>Sequencing the genomes of 1000 actinobacteria strains.</title>
        <authorList>
            <person name="Klenk H.-P."/>
        </authorList>
    </citation>
    <scope>NUCLEOTIDE SEQUENCE [LARGE SCALE GENOMIC DNA]</scope>
    <source>
        <strain evidence="1 4">DSM 23870</strain>
    </source>
</reference>
<accession>A0A4Q2M7L7</accession>
<protein>
    <recommendedName>
        <fullName evidence="5">DUF1918 domain-containing protein</fullName>
    </recommendedName>
</protein>
<dbReference type="EMBL" id="SDPM01000001">
    <property type="protein sequence ID" value="RXZ88245.1"/>
    <property type="molecule type" value="Genomic_DNA"/>
</dbReference>
<comment type="caution">
    <text evidence="2">The sequence shown here is derived from an EMBL/GenBank/DDBJ whole genome shotgun (WGS) entry which is preliminary data.</text>
</comment>
<name>A0A4Q2M7L7_9MICO</name>
<dbReference type="OrthoDB" id="5007609at2"/>
<keyword evidence="3" id="KW-1185">Reference proteome</keyword>
<dbReference type="RefSeq" id="WP_129172509.1">
    <property type="nucleotide sequence ID" value="NZ_JACCBI010000001.1"/>
</dbReference>
<dbReference type="Proteomes" id="UP000292686">
    <property type="component" value="Unassembled WGS sequence"/>
</dbReference>
<evidence type="ECO:0000313" key="1">
    <source>
        <dbReference type="EMBL" id="NYD67540.1"/>
    </source>
</evidence>
<evidence type="ECO:0000313" key="4">
    <source>
        <dbReference type="Proteomes" id="UP000581087"/>
    </source>
</evidence>
<sequence length="72" mass="7698">MSEAVRIVEGREVHPGDVLVSAQGSGFTVTKTKRVGRGIRVFYERPDGGAAYITVAPDSKARVARVRGIIGE</sequence>
<reference evidence="2 3" key="1">
    <citation type="submission" date="2019-01" db="EMBL/GenBank/DDBJ databases">
        <title>Agromyces.</title>
        <authorList>
            <person name="Li J."/>
        </authorList>
    </citation>
    <scope>NUCLEOTIDE SEQUENCE [LARGE SCALE GENOMIC DNA]</scope>
    <source>
        <strain evidence="2 3">DSM 23870</strain>
    </source>
</reference>
<dbReference type="Proteomes" id="UP000581087">
    <property type="component" value="Unassembled WGS sequence"/>
</dbReference>
<evidence type="ECO:0000313" key="2">
    <source>
        <dbReference type="EMBL" id="RXZ88245.1"/>
    </source>
</evidence>
<evidence type="ECO:0000313" key="3">
    <source>
        <dbReference type="Proteomes" id="UP000292686"/>
    </source>
</evidence>
<proteinExistence type="predicted"/>
<organism evidence="2 3">
    <name type="scientific">Agromyces atrinae</name>
    <dbReference type="NCBI Taxonomy" id="592376"/>
    <lineage>
        <taxon>Bacteria</taxon>
        <taxon>Bacillati</taxon>
        <taxon>Actinomycetota</taxon>
        <taxon>Actinomycetes</taxon>
        <taxon>Micrococcales</taxon>
        <taxon>Microbacteriaceae</taxon>
        <taxon>Agromyces</taxon>
    </lineage>
</organism>
<dbReference type="AlphaFoldDB" id="A0A4Q2M7L7"/>
<evidence type="ECO:0008006" key="5">
    <source>
        <dbReference type="Google" id="ProtNLM"/>
    </source>
</evidence>
<dbReference type="EMBL" id="JACCBI010000001">
    <property type="protein sequence ID" value="NYD67540.1"/>
    <property type="molecule type" value="Genomic_DNA"/>
</dbReference>
<gene>
    <name evidence="1" type="ORF">BJ972_002059</name>
    <name evidence="2" type="ORF">ESP50_03435</name>
</gene>